<comment type="caution">
    <text evidence="1">The sequence shown here is derived from an EMBL/GenBank/DDBJ whole genome shotgun (WGS) entry which is preliminary data.</text>
</comment>
<protein>
    <recommendedName>
        <fullName evidence="3">Reverse transcriptase domain-containing protein</fullName>
    </recommendedName>
</protein>
<dbReference type="AlphaFoldDB" id="A0A314LBP7"/>
<dbReference type="Gramene" id="OIT39191">
    <property type="protein sequence ID" value="OIT39191"/>
    <property type="gene ID" value="A4A49_52057"/>
</dbReference>
<dbReference type="STRING" id="49451.A0A314LBP7"/>
<name>A0A314LBP7_NICAT</name>
<sequence>MGMQDATLKQKAKVNWFEEGDSNTKYFHSTIKDIRRRLHLNRIEDHRGQWIERDANIGKAIVHHFNNIINCIPQCINDEDNEIHQCINDIPVIEKINDIVFSISPASSGRPDGYNGNCFQTCWDIIKDDIREFVQDSGFVKETMITKNILLAQEIAQGVNKKNRGSSIDFIWGLYKESGTPSLLMGPELVLSRSLNELKDFISFTIFSMDHRSPIINHLAYADDIKLIDKYEKASGQKVNNDKSLVITAPHTCANRINRSRNAIGFMDKPLPFIYLGCPIYNRRKTSILFDVMLSKIVKKLNGWQDIMISPRGRMVLIKHVLESLPTYMLSAMSPPKGITKLIENSWNNLCLPKDEGGVDVRKMEDIIDTLRIKRWWRFRTQLSL</sequence>
<evidence type="ECO:0008006" key="3">
    <source>
        <dbReference type="Google" id="ProtNLM"/>
    </source>
</evidence>
<dbReference type="PANTHER" id="PTHR33116">
    <property type="entry name" value="REVERSE TRANSCRIPTASE ZINC-BINDING DOMAIN-CONTAINING PROTEIN-RELATED-RELATED"/>
    <property type="match status" value="1"/>
</dbReference>
<evidence type="ECO:0000313" key="1">
    <source>
        <dbReference type="EMBL" id="OIT39191.1"/>
    </source>
</evidence>
<reference evidence="1" key="1">
    <citation type="submission" date="2016-11" db="EMBL/GenBank/DDBJ databases">
        <title>The genome of Nicotiana attenuata.</title>
        <authorList>
            <person name="Xu S."/>
            <person name="Brockmoeller T."/>
            <person name="Gaquerel E."/>
            <person name="Navarro A."/>
            <person name="Kuhl H."/>
            <person name="Gase K."/>
            <person name="Ling Z."/>
            <person name="Zhou W."/>
            <person name="Kreitzer C."/>
            <person name="Stanke M."/>
            <person name="Tang H."/>
            <person name="Lyons E."/>
            <person name="Pandey P."/>
            <person name="Pandey S.P."/>
            <person name="Timmermann B."/>
            <person name="Baldwin I.T."/>
        </authorList>
    </citation>
    <scope>NUCLEOTIDE SEQUENCE [LARGE SCALE GENOMIC DNA]</scope>
    <source>
        <strain evidence="1">UT</strain>
    </source>
</reference>
<evidence type="ECO:0000313" key="2">
    <source>
        <dbReference type="Proteomes" id="UP000187609"/>
    </source>
</evidence>
<accession>A0A314LBP7</accession>
<keyword evidence="2" id="KW-1185">Reference proteome</keyword>
<gene>
    <name evidence="1" type="ORF">A4A49_52057</name>
</gene>
<proteinExistence type="predicted"/>
<organism evidence="1 2">
    <name type="scientific">Nicotiana attenuata</name>
    <name type="common">Coyote tobacco</name>
    <dbReference type="NCBI Taxonomy" id="49451"/>
    <lineage>
        <taxon>Eukaryota</taxon>
        <taxon>Viridiplantae</taxon>
        <taxon>Streptophyta</taxon>
        <taxon>Embryophyta</taxon>
        <taxon>Tracheophyta</taxon>
        <taxon>Spermatophyta</taxon>
        <taxon>Magnoliopsida</taxon>
        <taxon>eudicotyledons</taxon>
        <taxon>Gunneridae</taxon>
        <taxon>Pentapetalae</taxon>
        <taxon>asterids</taxon>
        <taxon>lamiids</taxon>
        <taxon>Solanales</taxon>
        <taxon>Solanaceae</taxon>
        <taxon>Nicotianoideae</taxon>
        <taxon>Nicotianeae</taxon>
        <taxon>Nicotiana</taxon>
    </lineage>
</organism>
<dbReference type="EMBL" id="MJEQ01000133">
    <property type="protein sequence ID" value="OIT39191.1"/>
    <property type="molecule type" value="Genomic_DNA"/>
</dbReference>
<dbReference type="PANTHER" id="PTHR33116:SF67">
    <property type="entry name" value="REVERSE TRANSCRIPTASE"/>
    <property type="match status" value="1"/>
</dbReference>
<dbReference type="Proteomes" id="UP000187609">
    <property type="component" value="Unassembled WGS sequence"/>
</dbReference>